<protein>
    <submittedName>
        <fullName evidence="3">VWA domain-containing protein</fullName>
    </submittedName>
</protein>
<dbReference type="Proteomes" id="UP000287168">
    <property type="component" value="Unassembled WGS sequence"/>
</dbReference>
<evidence type="ECO:0000313" key="3">
    <source>
        <dbReference type="EMBL" id="RWY39088.1"/>
    </source>
</evidence>
<dbReference type="EMBL" id="SBLC01000027">
    <property type="protein sequence ID" value="RWY39088.1"/>
    <property type="molecule type" value="Genomic_DNA"/>
</dbReference>
<comment type="caution">
    <text evidence="3">The sequence shown here is derived from an EMBL/GenBank/DDBJ whole genome shotgun (WGS) entry which is preliminary data.</text>
</comment>
<feature type="chain" id="PRO_5018746887" evidence="1">
    <location>
        <begin position="21"/>
        <end position="851"/>
    </location>
</feature>
<sequence>MKTWLTAATLALGLALPAMAQERPNTILVLDASGSMWGQIDGVNKITIARDVVRDFVGTFPADQNLGLVTYGHRERGQCSDIQTMIDPAPGTGAEIARIVDGLNPRGMTPMTDAVIAAAQALRHTEQAATVILISDGIETCNPDPCAAARALNEAGVDFTAHVIGFDVKGEAEALMQMQCIAEETGGRFLTADNAAELTAALEQVAAPTAGPFTFTAHQSPERMGPEPVFFWPNEPPSAPLVAGEVFWQISDNEFSFVSEATGNPLTLDLPFGDYVVTVTADAWDQPVQTEGTFGPEGPRNLHVMFPPAAPALAELTLRAVMDSADGPLIDTPFTWEFSQDGDSFEFDGNPGVMEVREGSWTITGYHTAREQQQSVVLDLSAGQSLTQVMVFEPPAAPLPEVSVTAPAQVVVGAAFPVSWTIAGDINPRDYVTIVPAGAKAGTYTNYDRLEGQSEGRLRAPAEPGLYEVRLQTEARNPVVLATTPIEVVDAAVTVSAPAQVVVGAAFPVTWTAEGLHPRDYVTIVPMGAEDGAYTDYDRMEGQSEGRLRAPAEPGLYEVRLQLDESGRVLARTPVEVVDAAVTVSAPTQVPVGSAFTVTWTAEGLHPRDYVTIVPMGAEDSAYTNYDRMEGQTEGRLRAPAEPGLYEVRLQLDAGGRVLARTPVEVTEGQVTLSGPDHLRAGSELTVTWTGAIHPRDYVTIVPVGTKDGEYGSYRRVENATQRNMTAPEEPGAYEIRYHLEIGDRVMARHPLEVLAADAALDDGAGLVAQASAKPGETITVSWTGGSDSADQRVALARADQADFSWISATSSVEGNSLDLTLPDSPGTYELRFLDLTDRKVLGRSIIEVQP</sequence>
<name>A0A3S3Y856_9RHOB</name>
<dbReference type="InterPro" id="IPR036465">
    <property type="entry name" value="vWFA_dom_sf"/>
</dbReference>
<feature type="signal peptide" evidence="1">
    <location>
        <begin position="1"/>
        <end position="20"/>
    </location>
</feature>
<dbReference type="SUPFAM" id="SSF53300">
    <property type="entry name" value="vWA-like"/>
    <property type="match status" value="1"/>
</dbReference>
<proteinExistence type="predicted"/>
<reference evidence="3 4" key="1">
    <citation type="journal article" date="2015" name="Int. J. Syst. Evol. Microbiol.">
        <title>Gemmobacter intermedius sp. nov., isolated from a white stork (Ciconia ciconia).</title>
        <authorList>
            <person name="Kampfer P."/>
            <person name="Jerzak L."/>
            <person name="Wilharm G."/>
            <person name="Golke J."/>
            <person name="Busse H.J."/>
            <person name="Glaeser S.P."/>
        </authorList>
    </citation>
    <scope>NUCLEOTIDE SEQUENCE [LARGE SCALE GENOMIC DNA]</scope>
    <source>
        <strain evidence="3 4">119/4</strain>
    </source>
</reference>
<evidence type="ECO:0000259" key="2">
    <source>
        <dbReference type="PROSITE" id="PS50234"/>
    </source>
</evidence>
<organism evidence="3 4">
    <name type="scientific">Falsigemmobacter intermedius</name>
    <dbReference type="NCBI Taxonomy" id="1553448"/>
    <lineage>
        <taxon>Bacteria</taxon>
        <taxon>Pseudomonadati</taxon>
        <taxon>Pseudomonadota</taxon>
        <taxon>Alphaproteobacteria</taxon>
        <taxon>Rhodobacterales</taxon>
        <taxon>Paracoccaceae</taxon>
        <taxon>Falsigemmobacter</taxon>
    </lineage>
</organism>
<dbReference type="InterPro" id="IPR002035">
    <property type="entry name" value="VWF_A"/>
</dbReference>
<dbReference type="AlphaFoldDB" id="A0A3S3Y856"/>
<evidence type="ECO:0000313" key="4">
    <source>
        <dbReference type="Proteomes" id="UP000287168"/>
    </source>
</evidence>
<dbReference type="Pfam" id="PF13519">
    <property type="entry name" value="VWA_2"/>
    <property type="match status" value="1"/>
</dbReference>
<gene>
    <name evidence="3" type="ORF">EP867_14845</name>
</gene>
<evidence type="ECO:0000256" key="1">
    <source>
        <dbReference type="SAM" id="SignalP"/>
    </source>
</evidence>
<keyword evidence="1" id="KW-0732">Signal</keyword>
<dbReference type="SMART" id="SM00327">
    <property type="entry name" value="VWA"/>
    <property type="match status" value="1"/>
</dbReference>
<dbReference type="Gene3D" id="3.40.50.410">
    <property type="entry name" value="von Willebrand factor, type A domain"/>
    <property type="match status" value="1"/>
</dbReference>
<accession>A0A3S3Y856</accession>
<dbReference type="RefSeq" id="WP_128490272.1">
    <property type="nucleotide sequence ID" value="NZ_JBHLXB010000023.1"/>
</dbReference>
<dbReference type="OrthoDB" id="9783818at2"/>
<dbReference type="PROSITE" id="PS50234">
    <property type="entry name" value="VWFA"/>
    <property type="match status" value="1"/>
</dbReference>
<feature type="domain" description="VWFA" evidence="2">
    <location>
        <begin position="25"/>
        <end position="205"/>
    </location>
</feature>
<keyword evidence="4" id="KW-1185">Reference proteome</keyword>